<evidence type="ECO:0000313" key="1">
    <source>
        <dbReference type="EMBL" id="SIT49855.1"/>
    </source>
</evidence>
<dbReference type="EMBL" id="CYGY02000072">
    <property type="protein sequence ID" value="SIT49855.1"/>
    <property type="molecule type" value="Genomic_DNA"/>
</dbReference>
<evidence type="ECO:0000313" key="2">
    <source>
        <dbReference type="Proteomes" id="UP000195569"/>
    </source>
</evidence>
<protein>
    <submittedName>
        <fullName evidence="1">Uncharacterized protein</fullName>
    </submittedName>
</protein>
<comment type="caution">
    <text evidence="1">The sequence shown here is derived from an EMBL/GenBank/DDBJ whole genome shotgun (WGS) entry which is preliminary data.</text>
</comment>
<keyword evidence="2" id="KW-1185">Reference proteome</keyword>
<organism evidence="1 2">
    <name type="scientific">Paraburkholderia piptadeniae</name>
    <dbReference type="NCBI Taxonomy" id="1701573"/>
    <lineage>
        <taxon>Bacteria</taxon>
        <taxon>Pseudomonadati</taxon>
        <taxon>Pseudomonadota</taxon>
        <taxon>Betaproteobacteria</taxon>
        <taxon>Burkholderiales</taxon>
        <taxon>Burkholderiaceae</taxon>
        <taxon>Paraburkholderia</taxon>
    </lineage>
</organism>
<dbReference type="AlphaFoldDB" id="A0A1N7SR81"/>
<accession>A0A1N7SR81</accession>
<reference evidence="1" key="1">
    <citation type="submission" date="2016-12" db="EMBL/GenBank/DDBJ databases">
        <authorList>
            <person name="Moulin L."/>
        </authorList>
    </citation>
    <scope>NUCLEOTIDE SEQUENCE [LARGE SCALE GENOMIC DNA]</scope>
    <source>
        <strain evidence="1">STM 7183</strain>
    </source>
</reference>
<gene>
    <name evidence="1" type="ORF">BN2476_720045</name>
</gene>
<proteinExistence type="predicted"/>
<name>A0A1N7SR81_9BURK</name>
<dbReference type="Proteomes" id="UP000195569">
    <property type="component" value="Unassembled WGS sequence"/>
</dbReference>
<sequence>MFVNRCRQCKRRPARACTKGRRCPVCFLNLFPWRAARPDRMPAPLPANGITARTGPVAETLEASIVCNGAAGFVARGRIDCAMQCV</sequence>